<dbReference type="InterPro" id="IPR009038">
    <property type="entry name" value="GOLD_dom"/>
</dbReference>
<protein>
    <recommendedName>
        <fullName evidence="3">GOLD domain-containing protein</fullName>
    </recommendedName>
</protein>
<dbReference type="Gene3D" id="2.60.120.680">
    <property type="entry name" value="GOLD domain"/>
    <property type="match status" value="1"/>
</dbReference>
<keyword evidence="1" id="KW-0175">Coiled coil</keyword>
<name>A0AAV0TX49_9STRA</name>
<sequence>MAADVSARVHLVAEKLQLKAQDAQRKGNTKASEALYASVSDLRQALALISEQRHLLTRRKGEGSDEEEDDADAAVQTIVTRLLRVKTTLGKKAEDMKTKGNEKAATALQQSAIAVDQGCLRLKEQQQTIFGLLGRWEKMQSVVIGEMRERTVSSDGEEKEVQEKEETEERKVIARVQYLVQLGEVIAEVFPECQKVEDVQKEAERLKQEAERAREEVEEMKVVIQRVKKRETVRQEEDAALLEQQREACQAMEQLVRESDEEIHRMTKSAMTRAEEMQSLKIEMESLVVEKDRLVRAHRDEIEEVQGQLASAMDALSTKMDGEKLQAEEMQILQTELDSVILEKNNLVKAHADEVDELRRQLESATASLSATSADTAEANCEELQALLATVDTLTAEKENLIKLHVNEVKELQKAHSHEMEDLRQKFDCAMNDVSTSIEASGRASVGKVQGMQATDNLISDKEDLAKPYAEKVEALQKAHRDEVDDLRRQLESATSLLSASVEKMNGSNAEELQSLRDKVNDLTSEKEDLAKTHGNELEKLWKAHVAELEDLRHQLEATTDDRADHATKTKERPESTFDELQQIRAEVGALIIEKDRLVREHAVEIDKLLHQVKGGKAGETSKEESSVHDNECDGECVVNDDVPVMELEEDEHQPADIADEDKANTNLDDDSDSKNAMDSLNAGKDHAESQEKAELLANEETNVVDKLRRSHEEETRCLIQRLADSEGMRESLVTQLKEMKSELAAKSAEQKEAAEALIHCKAELCACRSELEAQIVECSQLKSELEAVRHAEAAKSGEIDERLSEFTTELRKVVIAVRSRDSEAMRDSKLWQSPEVKELCSGLAPLLVDLVSAPDRIHAIEEQLKLMCSERDNEKLMIDQFVKTSDWRLFAKDDEKADEVTGSLDMDLQERLSVAKINIHRWLDELQLLRDRVEKDLVKLNTLEHEKLQHQKRLVALEESEHDLHLLVESLREELEVMRTENQEAVKFAERLKAQNHSASIQEQQQQAAQQEEVAELQQQLVTVRSDFDRYRARSHTALKKMEKRAELLNGMRKENEDLLKQVTESDRQREEAIAAREDSESRLQEVQRTQEMMQAEFEQLATEKLCIIVKLKDQGERLAADREQIEAKIQELAIKTQELEMEKKRIVVESDRNKKAEQAAFHAQLDTATAVAIRTAKLDLQKVHDALEVSKAENDKRQRHIESLELQLEKQSRTAATFDTKTKSPVEANVVIPAPVAYVSPLASSAAKEKTNVAGLVKEVSVLKASGASLRKQLDDAQAELVALQERFATTKAANAEKVFALEEKSNHWKMELAVATEEVQRLNTVVEAQKKMVPQPLTNGTVKLATDKTKEGQTSAARMHELLEQNQSLTAELADANTEITLLTRALDDCRTELQEAQSQLEQLALLSSEPESCEDSSAISKAKKALDLREEAIKKLRVQVFNMQEEMQTLRKEKTALELKVEKGELNELQACRDNIQSEKVRAMQVQRRQTLVSGFEKQVVTTVDELQQRLEQHSSAFREVCDFRDEHCSFLFSDGDGGYSNSSQAVEHADDPEFEECLVMRSGVVIKAGTSFELPVFCEKSGWRVVWSFSIKEDGADVSFKLSARTKDETSTETEVVSPERMNEMSGVLPVRHDNTTLVFEWDNTFSWLNEKTLDYHVSIQEPLTPQAQKVRRTEREHHTKAKLLEDGLALLQAEAQRRSELSDTLKRLGECEATKETHLAEFKARKTELLTQKKRFQEEMDEQKVLFSAMLEEQDELEDIERSIVKTWESAVSEREDVEMTLQLAGNGAQLEVLAHKMKEQAQFVAEQLKNPGCTAPTAETSKTSDEKVRSSYAEDKVEKSNSECETKMKNEQ</sequence>
<feature type="coiled-coil region" evidence="1">
    <location>
        <begin position="193"/>
        <end position="315"/>
    </location>
</feature>
<feature type="region of interest" description="Disordered" evidence="2">
    <location>
        <begin position="1818"/>
        <end position="1859"/>
    </location>
</feature>
<feature type="coiled-coil region" evidence="1">
    <location>
        <begin position="1362"/>
        <end position="1471"/>
    </location>
</feature>
<comment type="caution">
    <text evidence="4">The sequence shown here is derived from an EMBL/GenBank/DDBJ whole genome shotgun (WGS) entry which is preliminary data.</text>
</comment>
<organism evidence="4 5">
    <name type="scientific">Peronospora farinosa</name>
    <dbReference type="NCBI Taxonomy" id="134698"/>
    <lineage>
        <taxon>Eukaryota</taxon>
        <taxon>Sar</taxon>
        <taxon>Stramenopiles</taxon>
        <taxon>Oomycota</taxon>
        <taxon>Peronosporomycetes</taxon>
        <taxon>Peronosporales</taxon>
        <taxon>Peronosporaceae</taxon>
        <taxon>Peronospora</taxon>
    </lineage>
</organism>
<feature type="region of interest" description="Disordered" evidence="2">
    <location>
        <begin position="559"/>
        <end position="578"/>
    </location>
</feature>
<feature type="coiled-coil region" evidence="1">
    <location>
        <begin position="995"/>
        <end position="1144"/>
    </location>
</feature>
<feature type="region of interest" description="Disordered" evidence="2">
    <location>
        <begin position="613"/>
        <end position="637"/>
    </location>
</feature>
<dbReference type="EMBL" id="CANTFK010000807">
    <property type="protein sequence ID" value="CAI5728589.1"/>
    <property type="molecule type" value="Genomic_DNA"/>
</dbReference>
<evidence type="ECO:0000313" key="4">
    <source>
        <dbReference type="EMBL" id="CAI5728589.1"/>
    </source>
</evidence>
<feature type="region of interest" description="Disordered" evidence="2">
    <location>
        <begin position="653"/>
        <end position="690"/>
    </location>
</feature>
<feature type="coiled-coil region" evidence="1">
    <location>
        <begin position="341"/>
        <end position="426"/>
    </location>
</feature>
<feature type="compositionally biased region" description="Basic and acidic residues" evidence="2">
    <location>
        <begin position="559"/>
        <end position="576"/>
    </location>
</feature>
<feature type="compositionally biased region" description="Basic and acidic residues" evidence="2">
    <location>
        <begin position="620"/>
        <end position="632"/>
    </location>
</feature>
<evidence type="ECO:0000259" key="3">
    <source>
        <dbReference type="PROSITE" id="PS50866"/>
    </source>
</evidence>
<feature type="coiled-coil region" evidence="1">
    <location>
        <begin position="924"/>
        <end position="961"/>
    </location>
</feature>
<proteinExistence type="predicted"/>
<accession>A0AAV0TX49</accession>
<dbReference type="SUPFAM" id="SSF101576">
    <property type="entry name" value="Supernatant protein factor (SPF), C-terminal domain"/>
    <property type="match status" value="1"/>
</dbReference>
<feature type="compositionally biased region" description="Basic and acidic residues" evidence="2">
    <location>
        <begin position="1829"/>
        <end position="1859"/>
    </location>
</feature>
<feature type="coiled-coil region" evidence="1">
    <location>
        <begin position="1189"/>
        <end position="1216"/>
    </location>
</feature>
<evidence type="ECO:0000256" key="2">
    <source>
        <dbReference type="SAM" id="MobiDB-lite"/>
    </source>
</evidence>
<gene>
    <name evidence="4" type="ORF">PFR002_LOCUS5839</name>
</gene>
<feature type="coiled-coil region" evidence="1">
    <location>
        <begin position="1269"/>
        <end position="1296"/>
    </location>
</feature>
<evidence type="ECO:0000313" key="5">
    <source>
        <dbReference type="Proteomes" id="UP001159659"/>
    </source>
</evidence>
<feature type="domain" description="GOLD" evidence="3">
    <location>
        <begin position="1560"/>
        <end position="1665"/>
    </location>
</feature>
<dbReference type="Proteomes" id="UP001159659">
    <property type="component" value="Unassembled WGS sequence"/>
</dbReference>
<dbReference type="InterPro" id="IPR036598">
    <property type="entry name" value="GOLD_dom_sf"/>
</dbReference>
<dbReference type="PROSITE" id="PS50866">
    <property type="entry name" value="GOLD"/>
    <property type="match status" value="1"/>
</dbReference>
<evidence type="ECO:0000256" key="1">
    <source>
        <dbReference type="SAM" id="Coils"/>
    </source>
</evidence>
<feature type="coiled-coil region" evidence="1">
    <location>
        <begin position="723"/>
        <end position="789"/>
    </location>
</feature>
<reference evidence="4" key="1">
    <citation type="submission" date="2022-12" db="EMBL/GenBank/DDBJ databases">
        <authorList>
            <person name="Webb A."/>
        </authorList>
    </citation>
    <scope>NUCLEOTIDE SEQUENCE</scope>
    <source>
        <strain evidence="4">Pf2</strain>
    </source>
</reference>